<evidence type="ECO:0000259" key="2">
    <source>
        <dbReference type="PROSITE" id="PS52045"/>
    </source>
</evidence>
<name>A0AA41SIB0_PAPNU</name>
<sequence length="361" mass="40010">MNDGEIIDCIDESKQPAFDHPLLKNHKIQKPGYSPKDAIHQTNSSSSATQSRKMVNLRRANCPEGTVPIRRTSKDDLIRVKASMESYKPLISIVRPDGTPVEEPPGRHVAALHSRPETDPSLHMEFHGIKAMLMVENLSLGTNNQFSASLLWIESGPPDNASAIQAGWLVSPTLFGDNKTHIFGFWAASGSGCYNIGCAGFVQTNQDYYVGQVVEPASQYDGAQYAMGAYVHQDAGTGNWWFTVYGNINADIGYWPREVVPYLGTGANLISWGGLVYNIPHETSPPMGNGHFPDGDRKKVAVIYDIHYLNENYEIKEPSIHVWNDFSIREDRVDCYSLTRNDFDDEDGYSIFFGGPGGICD</sequence>
<feature type="compositionally biased region" description="Polar residues" evidence="1">
    <location>
        <begin position="40"/>
        <end position="53"/>
    </location>
</feature>
<dbReference type="InterPro" id="IPR053168">
    <property type="entry name" value="Glutamic_endopeptidase"/>
</dbReference>
<evidence type="ECO:0000256" key="1">
    <source>
        <dbReference type="SAM" id="MobiDB-lite"/>
    </source>
</evidence>
<evidence type="ECO:0000313" key="3">
    <source>
        <dbReference type="EMBL" id="MCL7036721.1"/>
    </source>
</evidence>
<accession>A0AA41SIB0</accession>
<gene>
    <name evidence="3" type="ORF">MKW94_000438</name>
</gene>
<protein>
    <recommendedName>
        <fullName evidence="2">Neprosin PEP catalytic domain-containing protein</fullName>
    </recommendedName>
</protein>
<dbReference type="AlphaFoldDB" id="A0AA41SIB0"/>
<proteinExistence type="predicted"/>
<comment type="caution">
    <text evidence="3">The sequence shown here is derived from an EMBL/GenBank/DDBJ whole genome shotgun (WGS) entry which is preliminary data.</text>
</comment>
<dbReference type="Gene3D" id="3.90.1320.10">
    <property type="entry name" value="Outer-capsid protein sigma 3, large lobe"/>
    <property type="match status" value="1"/>
</dbReference>
<organism evidence="3 4">
    <name type="scientific">Papaver nudicaule</name>
    <name type="common">Iceland poppy</name>
    <dbReference type="NCBI Taxonomy" id="74823"/>
    <lineage>
        <taxon>Eukaryota</taxon>
        <taxon>Viridiplantae</taxon>
        <taxon>Streptophyta</taxon>
        <taxon>Embryophyta</taxon>
        <taxon>Tracheophyta</taxon>
        <taxon>Spermatophyta</taxon>
        <taxon>Magnoliopsida</taxon>
        <taxon>Ranunculales</taxon>
        <taxon>Papaveraceae</taxon>
        <taxon>Papaveroideae</taxon>
        <taxon>Papaver</taxon>
    </lineage>
</organism>
<feature type="region of interest" description="Disordered" evidence="1">
    <location>
        <begin position="30"/>
        <end position="53"/>
    </location>
</feature>
<dbReference type="Pfam" id="PF03080">
    <property type="entry name" value="Neprosin"/>
    <property type="match status" value="1"/>
</dbReference>
<dbReference type="PROSITE" id="PS52045">
    <property type="entry name" value="NEPROSIN_PEP_CD"/>
    <property type="match status" value="1"/>
</dbReference>
<feature type="domain" description="Neprosin PEP catalytic" evidence="2">
    <location>
        <begin position="102"/>
        <end position="361"/>
    </location>
</feature>
<dbReference type="Pfam" id="PF14365">
    <property type="entry name" value="Neprosin_AP"/>
    <property type="match status" value="1"/>
</dbReference>
<dbReference type="EMBL" id="JAJJMA010171139">
    <property type="protein sequence ID" value="MCL7036721.1"/>
    <property type="molecule type" value="Genomic_DNA"/>
</dbReference>
<dbReference type="PANTHER" id="PTHR31589">
    <property type="entry name" value="PROTEIN, PUTATIVE (DUF239)-RELATED-RELATED"/>
    <property type="match status" value="1"/>
</dbReference>
<reference evidence="3" key="1">
    <citation type="submission" date="2022-03" db="EMBL/GenBank/DDBJ databases">
        <title>A functionally conserved STORR gene fusion in Papaver species that diverged 16.8 million years ago.</title>
        <authorList>
            <person name="Catania T."/>
        </authorList>
    </citation>
    <scope>NUCLEOTIDE SEQUENCE</scope>
    <source>
        <strain evidence="3">S-191538</strain>
    </source>
</reference>
<dbReference type="InterPro" id="IPR025521">
    <property type="entry name" value="Neprosin_propep"/>
</dbReference>
<evidence type="ECO:0000313" key="4">
    <source>
        <dbReference type="Proteomes" id="UP001177140"/>
    </source>
</evidence>
<dbReference type="Proteomes" id="UP001177140">
    <property type="component" value="Unassembled WGS sequence"/>
</dbReference>
<keyword evidence="4" id="KW-1185">Reference proteome</keyword>
<dbReference type="InterPro" id="IPR004314">
    <property type="entry name" value="Neprosin"/>
</dbReference>